<keyword evidence="6" id="KW-1185">Reference proteome</keyword>
<dbReference type="SUPFAM" id="SSF50249">
    <property type="entry name" value="Nucleic acid-binding proteins"/>
    <property type="match status" value="1"/>
</dbReference>
<name>A0ABQ6CRP5_9HYPH</name>
<evidence type="ECO:0000256" key="1">
    <source>
        <dbReference type="ARBA" id="ARBA00022555"/>
    </source>
</evidence>
<dbReference type="Gene3D" id="2.40.50.140">
    <property type="entry name" value="Nucleic acid-binding proteins"/>
    <property type="match status" value="1"/>
</dbReference>
<keyword evidence="2 3" id="KW-0694">RNA-binding</keyword>
<gene>
    <name evidence="5" type="primary">csaA_2</name>
    <name evidence="5" type="ORF">GCM10007874_52840</name>
</gene>
<keyword evidence="1 3" id="KW-0820">tRNA-binding</keyword>
<dbReference type="Pfam" id="PF01588">
    <property type="entry name" value="tRNA_bind"/>
    <property type="match status" value="1"/>
</dbReference>
<evidence type="ECO:0000259" key="4">
    <source>
        <dbReference type="PROSITE" id="PS50886"/>
    </source>
</evidence>
<dbReference type="InterPro" id="IPR051270">
    <property type="entry name" value="Tyrosine-tRNA_ligase_regulator"/>
</dbReference>
<dbReference type="NCBIfam" id="NF007495">
    <property type="entry name" value="PRK10089.1-4"/>
    <property type="match status" value="1"/>
</dbReference>
<dbReference type="PROSITE" id="PS50886">
    <property type="entry name" value="TRBD"/>
    <property type="match status" value="1"/>
</dbReference>
<evidence type="ECO:0000313" key="5">
    <source>
        <dbReference type="EMBL" id="GLS22267.1"/>
    </source>
</evidence>
<reference evidence="6" key="1">
    <citation type="journal article" date="2019" name="Int. J. Syst. Evol. Microbiol.">
        <title>The Global Catalogue of Microorganisms (GCM) 10K type strain sequencing project: providing services to taxonomists for standard genome sequencing and annotation.</title>
        <authorList>
            <consortium name="The Broad Institute Genomics Platform"/>
            <consortium name="The Broad Institute Genome Sequencing Center for Infectious Disease"/>
            <person name="Wu L."/>
            <person name="Ma J."/>
        </authorList>
    </citation>
    <scope>NUCLEOTIDE SEQUENCE [LARGE SCALE GENOMIC DNA]</scope>
    <source>
        <strain evidence="6">NBRC 101365</strain>
    </source>
</reference>
<dbReference type="InterPro" id="IPR012340">
    <property type="entry name" value="NA-bd_OB-fold"/>
</dbReference>
<evidence type="ECO:0000256" key="2">
    <source>
        <dbReference type="ARBA" id="ARBA00022884"/>
    </source>
</evidence>
<protein>
    <submittedName>
        <fullName evidence="5">tRNA-binding protein</fullName>
    </submittedName>
</protein>
<dbReference type="CDD" id="cd02798">
    <property type="entry name" value="tRNA_bind_CsaA"/>
    <property type="match status" value="1"/>
</dbReference>
<dbReference type="NCBIfam" id="TIGR02222">
    <property type="entry name" value="chap_CsaA"/>
    <property type="match status" value="1"/>
</dbReference>
<dbReference type="PANTHER" id="PTHR11586:SF37">
    <property type="entry name" value="TRNA-BINDING DOMAIN-CONTAINING PROTEIN"/>
    <property type="match status" value="1"/>
</dbReference>
<evidence type="ECO:0000256" key="3">
    <source>
        <dbReference type="PROSITE-ProRule" id="PRU00209"/>
    </source>
</evidence>
<evidence type="ECO:0000313" key="6">
    <source>
        <dbReference type="Proteomes" id="UP001156882"/>
    </source>
</evidence>
<feature type="domain" description="TRNA-binding" evidence="4">
    <location>
        <begin position="28"/>
        <end position="130"/>
    </location>
</feature>
<sequence length="130" mass="14275">MIPATAQHNLPILTPGAEMEKEQIVYEDFAKIDIRIGRITTVHPFDRARNPSYKVEVDFGELGRKWSSAQITKYSPVDLVGRLVACVINMPPRNIAGFQSQILILGAKDAGGEVIVLSPLSEVKIGEAVF</sequence>
<organism evidence="5 6">
    <name type="scientific">Labrys miyagiensis</name>
    <dbReference type="NCBI Taxonomy" id="346912"/>
    <lineage>
        <taxon>Bacteria</taxon>
        <taxon>Pseudomonadati</taxon>
        <taxon>Pseudomonadota</taxon>
        <taxon>Alphaproteobacteria</taxon>
        <taxon>Hyphomicrobiales</taxon>
        <taxon>Xanthobacteraceae</taxon>
        <taxon>Labrys</taxon>
    </lineage>
</organism>
<dbReference type="InterPro" id="IPR008231">
    <property type="entry name" value="CsaA"/>
</dbReference>
<comment type="caution">
    <text evidence="5">The sequence shown here is derived from an EMBL/GenBank/DDBJ whole genome shotgun (WGS) entry which is preliminary data.</text>
</comment>
<dbReference type="RefSeq" id="WP_348536502.1">
    <property type="nucleotide sequence ID" value="NZ_BSPC01000058.1"/>
</dbReference>
<dbReference type="PANTHER" id="PTHR11586">
    <property type="entry name" value="TRNA-AMINOACYLATION COFACTOR ARC1 FAMILY MEMBER"/>
    <property type="match status" value="1"/>
</dbReference>
<dbReference type="EMBL" id="BSPC01000058">
    <property type="protein sequence ID" value="GLS22267.1"/>
    <property type="molecule type" value="Genomic_DNA"/>
</dbReference>
<accession>A0ABQ6CRP5</accession>
<dbReference type="Proteomes" id="UP001156882">
    <property type="component" value="Unassembled WGS sequence"/>
</dbReference>
<dbReference type="InterPro" id="IPR002547">
    <property type="entry name" value="tRNA-bd_dom"/>
</dbReference>
<dbReference type="NCBIfam" id="NF007494">
    <property type="entry name" value="PRK10089.1-3"/>
    <property type="match status" value="1"/>
</dbReference>
<proteinExistence type="predicted"/>